<feature type="region of interest" description="Disordered" evidence="1">
    <location>
        <begin position="1"/>
        <end position="23"/>
    </location>
</feature>
<dbReference type="Pfam" id="PF07179">
    <property type="entry name" value="SseB"/>
    <property type="match status" value="1"/>
</dbReference>
<evidence type="ECO:0000259" key="2">
    <source>
        <dbReference type="Pfam" id="PF07179"/>
    </source>
</evidence>
<reference evidence="3 4" key="1">
    <citation type="submission" date="2024-02" db="EMBL/GenBank/DDBJ databases">
        <title>Full genome sequence of Nocardioides kribbensis.</title>
        <authorList>
            <person name="Poletto B.L."/>
            <person name="Silva G."/>
            <person name="Galante D."/>
            <person name="Campos K.R."/>
            <person name="Santos M.B.N."/>
            <person name="Sacchi C.T."/>
        </authorList>
    </citation>
    <scope>NUCLEOTIDE SEQUENCE [LARGE SCALE GENOMIC DNA]</scope>
    <source>
        <strain evidence="3 4">O4R</strain>
    </source>
</reference>
<gene>
    <name evidence="3" type="ORF">V6R90_18990</name>
</gene>
<organism evidence="3 4">
    <name type="scientific">Nocardioides kribbensis</name>
    <dbReference type="NCBI Taxonomy" id="305517"/>
    <lineage>
        <taxon>Bacteria</taxon>
        <taxon>Bacillati</taxon>
        <taxon>Actinomycetota</taxon>
        <taxon>Actinomycetes</taxon>
        <taxon>Propionibacteriales</taxon>
        <taxon>Nocardioidaceae</taxon>
        <taxon>Nocardioides</taxon>
    </lineage>
</organism>
<dbReference type="RefSeq" id="WP_349805660.1">
    <property type="nucleotide sequence ID" value="NZ_JBEGDP010000037.1"/>
</dbReference>
<keyword evidence="4" id="KW-1185">Reference proteome</keyword>
<protein>
    <submittedName>
        <fullName evidence="3">SseB family protein</fullName>
    </submittedName>
</protein>
<accession>A0ABV1P3P6</accession>
<dbReference type="InterPro" id="IPR009839">
    <property type="entry name" value="SseB_N"/>
</dbReference>
<evidence type="ECO:0000313" key="4">
    <source>
        <dbReference type="Proteomes" id="UP001482520"/>
    </source>
</evidence>
<comment type="caution">
    <text evidence="3">The sequence shown here is derived from an EMBL/GenBank/DDBJ whole genome shotgun (WGS) entry which is preliminary data.</text>
</comment>
<feature type="domain" description="SseB protein N-terminal" evidence="2">
    <location>
        <begin position="29"/>
        <end position="151"/>
    </location>
</feature>
<name>A0ABV1P3P6_9ACTN</name>
<dbReference type="Proteomes" id="UP001482520">
    <property type="component" value="Unassembled WGS sequence"/>
</dbReference>
<evidence type="ECO:0000313" key="3">
    <source>
        <dbReference type="EMBL" id="MEQ7849369.1"/>
    </source>
</evidence>
<sequence>MSDQPPGLPRQLQGPAFPDDDGRAAPDVVAALAAYTSDRGAYVDALAALSTSRLLVPVVAVLGEVEVDDAGLAHDKTSDMAAVLMTGRDGRRALLAFTSLETMAAWDPQARPVPVPASGAARSAVQEEAAALVVDLAGPVVVAIEGQDLEALAAGWTLARVGERSGWVRPDADPPAD</sequence>
<evidence type="ECO:0000256" key="1">
    <source>
        <dbReference type="SAM" id="MobiDB-lite"/>
    </source>
</evidence>
<dbReference type="EMBL" id="JBEGDP010000037">
    <property type="protein sequence ID" value="MEQ7849369.1"/>
    <property type="molecule type" value="Genomic_DNA"/>
</dbReference>
<proteinExistence type="predicted"/>